<proteinExistence type="predicted"/>
<dbReference type="KEGG" id="xdi:EZH22_28285"/>
<organism evidence="1 2">
    <name type="scientific">Xanthobacter dioxanivorans</name>
    <dbReference type="NCBI Taxonomy" id="2528964"/>
    <lineage>
        <taxon>Bacteria</taxon>
        <taxon>Pseudomonadati</taxon>
        <taxon>Pseudomonadota</taxon>
        <taxon>Alphaproteobacteria</taxon>
        <taxon>Hyphomicrobiales</taxon>
        <taxon>Xanthobacteraceae</taxon>
        <taxon>Xanthobacter</taxon>
    </lineage>
</organism>
<dbReference type="RefSeq" id="WP_041577992.1">
    <property type="nucleotide sequence ID" value="NZ_CP063362.1"/>
</dbReference>
<evidence type="ECO:0000313" key="1">
    <source>
        <dbReference type="EMBL" id="QRG06737.1"/>
    </source>
</evidence>
<gene>
    <name evidence="1" type="ORF">EZH22_28285</name>
</gene>
<dbReference type="Pfam" id="PF07704">
    <property type="entry name" value="PSK_trans_fac"/>
    <property type="match status" value="1"/>
</dbReference>
<sequence>MRTLQIRDERARVLAEQLAARRKVTMTEAVIQALEGELTREKDKEPLASRLKQIATALAAEAQPGGREMTKDEVDEMWGH</sequence>
<evidence type="ECO:0000313" key="2">
    <source>
        <dbReference type="Proteomes" id="UP000596427"/>
    </source>
</evidence>
<accession>A0A974PNB1</accession>
<protein>
    <submittedName>
        <fullName evidence="1">Type II toxin-antitoxin system VapB family antitoxin</fullName>
    </submittedName>
</protein>
<dbReference type="AlphaFoldDB" id="A0A974PNB1"/>
<dbReference type="EMBL" id="CP063362">
    <property type="protein sequence ID" value="QRG06737.1"/>
    <property type="molecule type" value="Genomic_DNA"/>
</dbReference>
<dbReference type="Proteomes" id="UP000596427">
    <property type="component" value="Chromosome"/>
</dbReference>
<reference evidence="1 2" key="1">
    <citation type="submission" date="2020-10" db="EMBL/GenBank/DDBJ databases">
        <title>Degradation of 1,4-Dioxane by Xanthobacter sp. YN2, via a Novel Group-2 Soluble Di-Iron Monooxygenase.</title>
        <authorList>
            <person name="Ma F."/>
            <person name="Wang Y."/>
            <person name="Yang J."/>
            <person name="Guo H."/>
            <person name="Su D."/>
            <person name="Yu L."/>
        </authorList>
    </citation>
    <scope>NUCLEOTIDE SEQUENCE [LARGE SCALE GENOMIC DNA]</scope>
    <source>
        <strain evidence="1 2">YN2</strain>
    </source>
</reference>
<keyword evidence="2" id="KW-1185">Reference proteome</keyword>
<name>A0A974PNB1_9HYPH</name>
<dbReference type="InterPro" id="IPR011660">
    <property type="entry name" value="VapB-like"/>
</dbReference>